<comment type="subcellular location">
    <subcellularLocation>
        <location evidence="1">Nucleus</location>
    </subcellularLocation>
</comment>
<evidence type="ECO:0000256" key="7">
    <source>
        <dbReference type="SAM" id="MobiDB-lite"/>
    </source>
</evidence>
<evidence type="ECO:0000256" key="2">
    <source>
        <dbReference type="ARBA" id="ARBA00022473"/>
    </source>
</evidence>
<evidence type="ECO:0000256" key="4">
    <source>
        <dbReference type="ARBA" id="ARBA00023125"/>
    </source>
</evidence>
<organism evidence="10">
    <name type="scientific">Sinosenecio oldhamianus</name>
    <dbReference type="NCBI Taxonomy" id="186970"/>
    <lineage>
        <taxon>Eukaryota</taxon>
        <taxon>Viridiplantae</taxon>
        <taxon>Streptophyta</taxon>
        <taxon>Embryophyta</taxon>
        <taxon>Tracheophyta</taxon>
        <taxon>Spermatophyta</taxon>
        <taxon>Magnoliopsida</taxon>
        <taxon>eudicotyledons</taxon>
        <taxon>Gunneridae</taxon>
        <taxon>Pentapetalae</taxon>
        <taxon>asterids</taxon>
        <taxon>campanulids</taxon>
        <taxon>Asterales</taxon>
        <taxon>Asteraceae</taxon>
        <taxon>Asteroideae</taxon>
        <taxon>Senecioneae</taxon>
        <taxon>Tussilagininae</taxon>
        <taxon>Sinosenecio</taxon>
    </lineage>
</organism>
<evidence type="ECO:0000313" key="10">
    <source>
        <dbReference type="EMBL" id="AXM05023.1"/>
    </source>
</evidence>
<dbReference type="GO" id="GO:0003700">
    <property type="term" value="F:DNA-binding transcription factor activity"/>
    <property type="evidence" value="ECO:0007669"/>
    <property type="project" value="InterPro"/>
</dbReference>
<dbReference type="InterPro" id="IPR005333">
    <property type="entry name" value="Transcription_factor_TCP"/>
</dbReference>
<keyword evidence="4" id="KW-0238">DNA-binding</keyword>
<feature type="compositionally biased region" description="Basic and acidic residues" evidence="7">
    <location>
        <begin position="186"/>
        <end position="203"/>
    </location>
</feature>
<dbReference type="AlphaFoldDB" id="A0A346D3K5"/>
<dbReference type="PANTHER" id="PTHR31072">
    <property type="entry name" value="TRANSCRIPTION FACTOR TCP4-RELATED"/>
    <property type="match status" value="1"/>
</dbReference>
<evidence type="ECO:0000259" key="9">
    <source>
        <dbReference type="PROSITE" id="PS51370"/>
    </source>
</evidence>
<evidence type="ECO:0000256" key="5">
    <source>
        <dbReference type="ARBA" id="ARBA00023163"/>
    </source>
</evidence>
<dbReference type="PANTHER" id="PTHR31072:SF224">
    <property type="entry name" value="TRANSCRIPTION FACTOR TCP1"/>
    <property type="match status" value="1"/>
</dbReference>
<keyword evidence="2" id="KW-0217">Developmental protein</keyword>
<name>A0A346D3K5_9ASTR</name>
<protein>
    <submittedName>
        <fullName evidence="10">Cycloidea-like protein</fullName>
    </submittedName>
</protein>
<keyword evidence="3" id="KW-0805">Transcription regulation</keyword>
<dbReference type="InterPro" id="IPR017887">
    <property type="entry name" value="TF_TCP_subgr"/>
</dbReference>
<evidence type="ECO:0000256" key="3">
    <source>
        <dbReference type="ARBA" id="ARBA00023015"/>
    </source>
</evidence>
<accession>A0A346D3K5</accession>
<feature type="domain" description="R" evidence="9">
    <location>
        <begin position="194"/>
        <end position="211"/>
    </location>
</feature>
<keyword evidence="5" id="KW-0804">Transcription</keyword>
<dbReference type="Pfam" id="PF03634">
    <property type="entry name" value="TCP"/>
    <property type="match status" value="1"/>
</dbReference>
<keyword evidence="6" id="KW-0539">Nucleus</keyword>
<dbReference type="GO" id="GO:2000032">
    <property type="term" value="P:regulation of secondary shoot formation"/>
    <property type="evidence" value="ECO:0007669"/>
    <property type="project" value="TreeGrafter"/>
</dbReference>
<dbReference type="GO" id="GO:0005634">
    <property type="term" value="C:nucleus"/>
    <property type="evidence" value="ECO:0007669"/>
    <property type="project" value="UniProtKB-SubCell"/>
</dbReference>
<evidence type="ECO:0000259" key="8">
    <source>
        <dbReference type="PROSITE" id="PS51369"/>
    </source>
</evidence>
<dbReference type="PROSITE" id="PS51369">
    <property type="entry name" value="TCP"/>
    <property type="match status" value="1"/>
</dbReference>
<reference evidence="10" key="1">
    <citation type="journal article" date="2018" name="Front. Plant Sci.">
        <title>Patterning the Asteraceae Capitulum: Duplications and Differential Expression of the Flower Symmetry CYC2-Like Genes.</title>
        <authorList>
            <person name="Chen J."/>
            <person name="Shen C.Z."/>
            <person name="Guo Y.P."/>
            <person name="Rao G.Y."/>
        </authorList>
    </citation>
    <scope>NUCLEOTIDE SEQUENCE</scope>
</reference>
<dbReference type="InterPro" id="IPR017888">
    <property type="entry name" value="CYC/TB1_R_domain"/>
</dbReference>
<proteinExistence type="predicted"/>
<dbReference type="EMBL" id="MG593438">
    <property type="protein sequence ID" value="AXM05023.1"/>
    <property type="molecule type" value="Genomic_DNA"/>
</dbReference>
<dbReference type="PROSITE" id="PS51370">
    <property type="entry name" value="R"/>
    <property type="match status" value="1"/>
</dbReference>
<dbReference type="GO" id="GO:0043565">
    <property type="term" value="F:sequence-specific DNA binding"/>
    <property type="evidence" value="ECO:0007669"/>
    <property type="project" value="TreeGrafter"/>
</dbReference>
<sequence>MFPSNPFPLSSISFSDYEKDDVYFNENPYISGDFLFHSYNTPPPPPPVTGNVTPPQFCEDNDEVLESVIYRYKKKLATPKNGGKSKIYTAQGPRDRRVRLSIEISRKFFYLQDLLGFDKASKTLDWLFTKSLTAIKDLVKETNHSIVSTDPSRAEFLETINDGSDQDNGGKKKSAKTKRSKKCKSGFHEKIARDQSRTEARARARERTIEKLRVKKIDDNLKQLVPDGFESGTYVVGDLEQPAA</sequence>
<feature type="region of interest" description="Disordered" evidence="7">
    <location>
        <begin position="160"/>
        <end position="203"/>
    </location>
</feature>
<feature type="domain" description="TCP" evidence="8">
    <location>
        <begin position="79"/>
        <end position="138"/>
    </location>
</feature>
<evidence type="ECO:0000256" key="6">
    <source>
        <dbReference type="ARBA" id="ARBA00023242"/>
    </source>
</evidence>
<evidence type="ECO:0000256" key="1">
    <source>
        <dbReference type="ARBA" id="ARBA00004123"/>
    </source>
</evidence>
<feature type="compositionally biased region" description="Basic residues" evidence="7">
    <location>
        <begin position="171"/>
        <end position="185"/>
    </location>
</feature>